<evidence type="ECO:0000313" key="2">
    <source>
        <dbReference type="Proteomes" id="UP000298327"/>
    </source>
</evidence>
<dbReference type="Proteomes" id="UP000298327">
    <property type="component" value="Unassembled WGS sequence"/>
</dbReference>
<dbReference type="AlphaFoldDB" id="A0A4Y9Y4S3"/>
<accession>A0A4Y9Y4S3</accession>
<keyword evidence="2" id="KW-1185">Reference proteome</keyword>
<name>A0A4Y9Y4S3_9AGAM</name>
<comment type="caution">
    <text evidence="1">The sequence shown here is derived from an EMBL/GenBank/DDBJ whole genome shotgun (WGS) entry which is preliminary data.</text>
</comment>
<reference evidence="1 2" key="1">
    <citation type="submission" date="2019-02" db="EMBL/GenBank/DDBJ databases">
        <title>Genome sequencing of the rare red list fungi Dentipellis fragilis.</title>
        <authorList>
            <person name="Buettner E."/>
            <person name="Kellner H."/>
        </authorList>
    </citation>
    <scope>NUCLEOTIDE SEQUENCE [LARGE SCALE GENOMIC DNA]</scope>
    <source>
        <strain evidence="1 2">DSM 105465</strain>
    </source>
</reference>
<dbReference type="EMBL" id="SEOQ01000885">
    <property type="protein sequence ID" value="TFY55789.1"/>
    <property type="molecule type" value="Genomic_DNA"/>
</dbReference>
<proteinExistence type="predicted"/>
<gene>
    <name evidence="1" type="ORF">EVG20_g9189</name>
</gene>
<protein>
    <submittedName>
        <fullName evidence="1">Uncharacterized protein</fullName>
    </submittedName>
</protein>
<evidence type="ECO:0000313" key="1">
    <source>
        <dbReference type="EMBL" id="TFY55789.1"/>
    </source>
</evidence>
<sequence length="141" mass="15544">MPMPHVAGGERERTWWAWEVPVPRGDRANDRPIGRTLPIFAVCLWSLRPCPLPISGRINRTVARASTGPEPTSHGHERQSTIHKPLRDGAYVILYLGVHITDTPSSPLPLPFPPRPQLLLCAAIPSPIAHRPSPIAPAHHL</sequence>
<organism evidence="1 2">
    <name type="scientific">Dentipellis fragilis</name>
    <dbReference type="NCBI Taxonomy" id="205917"/>
    <lineage>
        <taxon>Eukaryota</taxon>
        <taxon>Fungi</taxon>
        <taxon>Dikarya</taxon>
        <taxon>Basidiomycota</taxon>
        <taxon>Agaricomycotina</taxon>
        <taxon>Agaricomycetes</taxon>
        <taxon>Russulales</taxon>
        <taxon>Hericiaceae</taxon>
        <taxon>Dentipellis</taxon>
    </lineage>
</organism>